<protein>
    <recommendedName>
        <fullName evidence="12 13">Holliday junction resolvase RecU</fullName>
        <ecNumber evidence="13 14">3.1.21.10</ecNumber>
    </recommendedName>
    <alternativeName>
        <fullName evidence="13">Recombination protein U homolog</fullName>
    </alternativeName>
</protein>
<accession>A0A3F3GY65</accession>
<evidence type="ECO:0000256" key="15">
    <source>
        <dbReference type="SAM" id="MobiDB-lite"/>
    </source>
</evidence>
<comment type="cofactor">
    <cofactor evidence="13">
        <name>Mg(2+)</name>
        <dbReference type="ChEBI" id="CHEBI:18420"/>
    </cofactor>
    <text evidence="13">Binds 1 Mg(2+) ion per subunit.</text>
</comment>
<dbReference type="NCBIfam" id="TIGR00648">
    <property type="entry name" value="recU"/>
    <property type="match status" value="1"/>
</dbReference>
<proteinExistence type="inferred from homology"/>
<dbReference type="NCBIfam" id="NF002584">
    <property type="entry name" value="PRK02234.1-5"/>
    <property type="match status" value="1"/>
</dbReference>
<gene>
    <name evidence="13 16" type="primary">recU</name>
    <name evidence="16" type="ORF">FTRO_0021760</name>
</gene>
<comment type="subcellular location">
    <subcellularLocation>
        <location evidence="1 13">Cytoplasm</location>
    </subcellularLocation>
</comment>
<dbReference type="GO" id="GO:0006310">
    <property type="term" value="P:DNA recombination"/>
    <property type="evidence" value="ECO:0007669"/>
    <property type="project" value="UniProtKB-UniRule"/>
</dbReference>
<dbReference type="InterPro" id="IPR011335">
    <property type="entry name" value="Restrct_endonuc-II-like"/>
</dbReference>
<evidence type="ECO:0000256" key="4">
    <source>
        <dbReference type="ARBA" id="ARBA00022723"/>
    </source>
</evidence>
<evidence type="ECO:0000256" key="8">
    <source>
        <dbReference type="ARBA" id="ARBA00022842"/>
    </source>
</evidence>
<keyword evidence="7 13" id="KW-0378">Hydrolase</keyword>
<dbReference type="GO" id="GO:0007059">
    <property type="term" value="P:chromosome segregation"/>
    <property type="evidence" value="ECO:0007669"/>
    <property type="project" value="UniProtKB-UniRule"/>
</dbReference>
<feature type="binding site" evidence="13">
    <location>
        <position position="89"/>
    </location>
    <ligand>
        <name>Mg(2+)</name>
        <dbReference type="ChEBI" id="CHEBI:18420"/>
    </ligand>
</feature>
<sequence length="267" mass="29888">MVNYPKGVHGDGQQVQNQIQRGKKTQKGLLFGRRGMALESLINDANEYYLANHLAVIYKKPTPVTIVNVDYPARSAAKITEAYFQQPSTTDYNGVYQGRYVDFDAKETKNKTSFPMKNFHEHQVRHLSEVVAQGGVGFVLIKFTILDETYLYPAPDLVRNWQALDGHRSLPYADIVAAGYLVRPSLMPSLDYLQALDDYLADLSVGKRAGQPVADQRAQRHQKKSAENQAKQALPKTVGKLVQTNQSQPVDGNHLVEQPQSDGRHPL</sequence>
<feature type="binding site" evidence="13">
    <location>
        <position position="91"/>
    </location>
    <ligand>
        <name>Mg(2+)</name>
        <dbReference type="ChEBI" id="CHEBI:18420"/>
    </ligand>
</feature>
<keyword evidence="8 13" id="KW-0460">Magnesium</keyword>
<dbReference type="SUPFAM" id="SSF52980">
    <property type="entry name" value="Restriction endonuclease-like"/>
    <property type="match status" value="1"/>
</dbReference>
<keyword evidence="5 13" id="KW-0255">Endonuclease</keyword>
<feature type="site" description="Transition state stabilizer" evidence="13">
    <location>
        <position position="106"/>
    </location>
</feature>
<feature type="binding site" evidence="13">
    <location>
        <position position="104"/>
    </location>
    <ligand>
        <name>Mg(2+)</name>
        <dbReference type="ChEBI" id="CHEBI:18420"/>
    </ligand>
</feature>
<keyword evidence="3 13" id="KW-0540">Nuclease</keyword>
<keyword evidence="4 13" id="KW-0479">Metal-binding</keyword>
<evidence type="ECO:0000256" key="1">
    <source>
        <dbReference type="ARBA" id="ARBA00004496"/>
    </source>
</evidence>
<evidence type="ECO:0000256" key="10">
    <source>
        <dbReference type="ARBA" id="ARBA00023204"/>
    </source>
</evidence>
<dbReference type="InterPro" id="IPR004612">
    <property type="entry name" value="Resolv_RecU"/>
</dbReference>
<organism evidence="16">
    <name type="scientific">Fructobacillus tropaeoli</name>
    <dbReference type="NCBI Taxonomy" id="709323"/>
    <lineage>
        <taxon>Bacteria</taxon>
        <taxon>Bacillati</taxon>
        <taxon>Bacillota</taxon>
        <taxon>Bacilli</taxon>
        <taxon>Lactobacillales</taxon>
        <taxon>Lactobacillaceae</taxon>
        <taxon>Fructobacillus</taxon>
    </lineage>
</organism>
<dbReference type="GO" id="GO:0000287">
    <property type="term" value="F:magnesium ion binding"/>
    <property type="evidence" value="ECO:0007669"/>
    <property type="project" value="UniProtKB-UniRule"/>
</dbReference>
<feature type="binding site" evidence="13">
    <location>
        <position position="123"/>
    </location>
    <ligand>
        <name>Mg(2+)</name>
        <dbReference type="ChEBI" id="CHEBI:18420"/>
    </ligand>
</feature>
<dbReference type="GO" id="GO:0006281">
    <property type="term" value="P:DNA repair"/>
    <property type="evidence" value="ECO:0007669"/>
    <property type="project" value="UniProtKB-UniRule"/>
</dbReference>
<feature type="region of interest" description="Disordered" evidence="15">
    <location>
        <begin position="211"/>
        <end position="267"/>
    </location>
</feature>
<dbReference type="GO" id="GO:0003676">
    <property type="term" value="F:nucleic acid binding"/>
    <property type="evidence" value="ECO:0007669"/>
    <property type="project" value="InterPro"/>
</dbReference>
<keyword evidence="10 13" id="KW-0234">DNA repair</keyword>
<keyword evidence="9 13" id="KW-0233">DNA recombination</keyword>
<keyword evidence="2 13" id="KW-0963">Cytoplasm</keyword>
<evidence type="ECO:0000256" key="9">
    <source>
        <dbReference type="ARBA" id="ARBA00023172"/>
    </source>
</evidence>
<dbReference type="STRING" id="709323.GCA_001047135_00550"/>
<dbReference type="AlphaFoldDB" id="A0A3F3GY65"/>
<dbReference type="Proteomes" id="UP000064514">
    <property type="component" value="Unassembled WGS sequence"/>
</dbReference>
<evidence type="ECO:0000256" key="14">
    <source>
        <dbReference type="NCBIfam" id="TIGR00648"/>
    </source>
</evidence>
<evidence type="ECO:0000256" key="3">
    <source>
        <dbReference type="ARBA" id="ARBA00022722"/>
    </source>
</evidence>
<evidence type="ECO:0000256" key="12">
    <source>
        <dbReference type="ARBA" id="ARBA00029523"/>
    </source>
</evidence>
<dbReference type="CDD" id="cd22354">
    <property type="entry name" value="RecU-like"/>
    <property type="match status" value="1"/>
</dbReference>
<comment type="similarity">
    <text evidence="11 13">Belongs to the RecU family.</text>
</comment>
<evidence type="ECO:0000256" key="7">
    <source>
        <dbReference type="ARBA" id="ARBA00022801"/>
    </source>
</evidence>
<evidence type="ECO:0000256" key="13">
    <source>
        <dbReference type="HAMAP-Rule" id="MF_00130"/>
    </source>
</evidence>
<dbReference type="Pfam" id="PF03838">
    <property type="entry name" value="RecU"/>
    <property type="match status" value="1"/>
</dbReference>
<evidence type="ECO:0000256" key="5">
    <source>
        <dbReference type="ARBA" id="ARBA00022759"/>
    </source>
</evidence>
<evidence type="ECO:0000256" key="11">
    <source>
        <dbReference type="ARBA" id="ARBA00023447"/>
    </source>
</evidence>
<name>A0A3F3GY65_9LACO</name>
<dbReference type="Gene3D" id="3.40.1350.10">
    <property type="match status" value="1"/>
</dbReference>
<comment type="function">
    <text evidence="13">Endonuclease that resolves Holliday junction intermediates in genetic recombination. Cleaves mobile four-strand junctions by introducing symmetrical nicks in paired strands. Promotes annealing of linear ssDNA with homologous dsDNA. Required for DNA repair, homologous recombination and chromosome segregation.</text>
</comment>
<comment type="catalytic activity">
    <reaction evidence="13">
        <text>Endonucleolytic cleavage at a junction such as a reciprocal single-stranded crossover between two homologous DNA duplexes (Holliday junction).</text>
        <dbReference type="EC" id="3.1.21.10"/>
    </reaction>
</comment>
<dbReference type="HAMAP" id="MF_00130">
    <property type="entry name" value="RecU"/>
    <property type="match status" value="1"/>
</dbReference>
<evidence type="ECO:0000256" key="6">
    <source>
        <dbReference type="ARBA" id="ARBA00022763"/>
    </source>
</evidence>
<dbReference type="EMBL" id="DF968079">
    <property type="protein sequence ID" value="GAP04005.1"/>
    <property type="molecule type" value="Genomic_DNA"/>
</dbReference>
<reference evidence="16" key="1">
    <citation type="journal article" date="2015" name="BMC Genomics">
        <title>Comparative genomics of Fructobacillus spp. and Leuconostoc spp. reveals niche-specific evolution of Fructobacillus spp.</title>
        <authorList>
            <person name="Endo A."/>
            <person name="Tanizawa Y."/>
            <person name="Tanaka N."/>
            <person name="Maeno S."/>
            <person name="Kumar H."/>
            <person name="Shiwa Y."/>
            <person name="Okada S."/>
            <person name="Yoshikawa H."/>
            <person name="Dicks L."/>
            <person name="Nakagawa J."/>
            <person name="Arita M."/>
        </authorList>
    </citation>
    <scope>NUCLEOTIDE SEQUENCE [LARGE SCALE GENOMIC DNA]</scope>
    <source>
        <strain evidence="16">F214-1</strain>
    </source>
</reference>
<feature type="region of interest" description="Disordered" evidence="15">
    <location>
        <begin position="1"/>
        <end position="20"/>
    </location>
</feature>
<dbReference type="EC" id="3.1.21.10" evidence="13 14"/>
<dbReference type="GO" id="GO:0005737">
    <property type="term" value="C:cytoplasm"/>
    <property type="evidence" value="ECO:0007669"/>
    <property type="project" value="UniProtKB-SubCell"/>
</dbReference>
<keyword evidence="6 13" id="KW-0227">DNA damage</keyword>
<dbReference type="GO" id="GO:0008821">
    <property type="term" value="F:crossover junction DNA endonuclease activity"/>
    <property type="evidence" value="ECO:0007669"/>
    <property type="project" value="UniProtKB-EC"/>
</dbReference>
<evidence type="ECO:0000256" key="2">
    <source>
        <dbReference type="ARBA" id="ARBA00022490"/>
    </source>
</evidence>
<evidence type="ECO:0000313" key="16">
    <source>
        <dbReference type="EMBL" id="GAP04005.1"/>
    </source>
</evidence>
<dbReference type="InterPro" id="IPR011856">
    <property type="entry name" value="tRNA_endonuc-like_dom_sf"/>
</dbReference>